<accession>A0A521B9K3</accession>
<evidence type="ECO:0000313" key="2">
    <source>
        <dbReference type="Proteomes" id="UP000317315"/>
    </source>
</evidence>
<proteinExistence type="predicted"/>
<protein>
    <submittedName>
        <fullName evidence="1">Uncharacterized protein</fullName>
    </submittedName>
</protein>
<organism evidence="1 2">
    <name type="scientific">Balnearium lithotrophicum</name>
    <dbReference type="NCBI Taxonomy" id="223788"/>
    <lineage>
        <taxon>Bacteria</taxon>
        <taxon>Pseudomonadati</taxon>
        <taxon>Aquificota</taxon>
        <taxon>Aquificia</taxon>
        <taxon>Desulfurobacteriales</taxon>
        <taxon>Desulfurobacteriaceae</taxon>
        <taxon>Balnearium</taxon>
    </lineage>
</organism>
<gene>
    <name evidence="1" type="ORF">SAMN06269117_10479</name>
</gene>
<evidence type="ECO:0000313" key="1">
    <source>
        <dbReference type="EMBL" id="SMO43772.1"/>
    </source>
</evidence>
<sequence>MWLIIAFIWWIGVAWLTYVLAKSKLEGEGV</sequence>
<dbReference type="Proteomes" id="UP000317315">
    <property type="component" value="Unassembled WGS sequence"/>
</dbReference>
<keyword evidence="2" id="KW-1185">Reference proteome</keyword>
<dbReference type="EMBL" id="FXTM01000004">
    <property type="protein sequence ID" value="SMO43772.1"/>
    <property type="molecule type" value="Genomic_DNA"/>
</dbReference>
<name>A0A521B9K3_9BACT</name>
<reference evidence="1 2" key="1">
    <citation type="submission" date="2017-05" db="EMBL/GenBank/DDBJ databases">
        <authorList>
            <person name="Varghese N."/>
            <person name="Submissions S."/>
        </authorList>
    </citation>
    <scope>NUCLEOTIDE SEQUENCE [LARGE SCALE GENOMIC DNA]</scope>
    <source>
        <strain evidence="1 2">DSM 16304</strain>
    </source>
</reference>
<dbReference type="AlphaFoldDB" id="A0A521B9K3"/>